<evidence type="ECO:0000256" key="1">
    <source>
        <dbReference type="SAM" id="Coils"/>
    </source>
</evidence>
<comment type="caution">
    <text evidence="2">The sequence shown here is derived from an EMBL/GenBank/DDBJ whole genome shotgun (WGS) entry which is preliminary data.</text>
</comment>
<gene>
    <name evidence="2" type="ORF">KJ970_17025</name>
</gene>
<feature type="coiled-coil region" evidence="1">
    <location>
        <begin position="126"/>
        <end position="153"/>
    </location>
</feature>
<evidence type="ECO:0000313" key="2">
    <source>
        <dbReference type="EMBL" id="MBU2692620.1"/>
    </source>
</evidence>
<evidence type="ECO:0000313" key="3">
    <source>
        <dbReference type="Proteomes" id="UP000777784"/>
    </source>
</evidence>
<organism evidence="2 3">
    <name type="scientific">Eiseniibacteriota bacterium</name>
    <dbReference type="NCBI Taxonomy" id="2212470"/>
    <lineage>
        <taxon>Bacteria</taxon>
        <taxon>Candidatus Eiseniibacteriota</taxon>
    </lineage>
</organism>
<protein>
    <submittedName>
        <fullName evidence="2">Uncharacterized protein</fullName>
    </submittedName>
</protein>
<dbReference type="AlphaFoldDB" id="A0A948W7U4"/>
<dbReference type="EMBL" id="JAHJDP010000097">
    <property type="protein sequence ID" value="MBU2692620.1"/>
    <property type="molecule type" value="Genomic_DNA"/>
</dbReference>
<reference evidence="2" key="1">
    <citation type="submission" date="2021-05" db="EMBL/GenBank/DDBJ databases">
        <title>Energy efficiency and biological interactions define the core microbiome of deep oligotrophic groundwater.</title>
        <authorList>
            <person name="Mehrshad M."/>
            <person name="Lopez-Fernandez M."/>
            <person name="Bell E."/>
            <person name="Bernier-Latmani R."/>
            <person name="Bertilsson S."/>
            <person name="Dopson M."/>
        </authorList>
    </citation>
    <scope>NUCLEOTIDE SEQUENCE</scope>
    <source>
        <strain evidence="2">Modern_marine.mb.64</strain>
    </source>
</reference>
<keyword evidence="1" id="KW-0175">Coiled coil</keyword>
<name>A0A948W7U4_UNCEI</name>
<proteinExistence type="predicted"/>
<dbReference type="Proteomes" id="UP000777784">
    <property type="component" value="Unassembled WGS sequence"/>
</dbReference>
<sequence>MKSCGPGPQPGRIIFRRVIWVLFLTGLFSLSIPAGAWAASPKDLRNTRNDMSQNTNRARGLILTILKEIKTIDQNHRDPSGQPLPAQKAEARKSLGRLEPIHTSFTTCQKEASRLMQEFNTGFARLKDSSGEVQALQREMNRYQSEMEKLGRYLKKYYQGAVDDFGPPIQPVTGGLSDDLAPVRGPKGMRIKGEVGGMAGSASYKRPHANPKVDLSSGQLNFNVKGSLIPSETTAINFHGSHESKIEQKKIGLTKLGAGVQHQVQEDLAIRAQLDYSGYSDDKEDFRNFGDVSFAGGVNYETPRLQAAANLNYMKRSYGKAKNANFNILSFQPNVILPVGTGKAKFGIDYLKKSNEIELFNHREVTPYATWLIAGSGSSINLRYEQFTHTEVDKSPLDNNRLKASYYNQKNRPAGSVIFGPEVALYRYPNAEDNNFSDFALMYQKQDRGRKISIASWRAVYRAYSDTTKFDFAQITFRRSSRPMGSGADTEMNIAARYYTEESNKDDPLRFANVHPPHTLDYYHSIGWTGATSGALRNLTIGPIWGATFHIDTERNDAFDNDIDYILTNPANSALGGIQARAQFMATPALRIRGDGLYKLRFYYNAEPKRKLARVEIKLSGLYSVNPQVEVEGWANIRLTTADTDAAGDLQESDIAVRVRYLFDVVQ</sequence>
<accession>A0A948W7U4</accession>